<keyword evidence="1" id="KW-0732">Signal</keyword>
<proteinExistence type="predicted"/>
<accession>A0ABS6V5Y5</accession>
<evidence type="ECO:0000313" key="3">
    <source>
        <dbReference type="EMBL" id="MBW0144975.1"/>
    </source>
</evidence>
<dbReference type="InterPro" id="IPR007484">
    <property type="entry name" value="Peptidase_M28"/>
</dbReference>
<evidence type="ECO:0000313" key="4">
    <source>
        <dbReference type="Proteomes" id="UP000698028"/>
    </source>
</evidence>
<dbReference type="PANTHER" id="PTHR12147">
    <property type="entry name" value="METALLOPEPTIDASE M28 FAMILY MEMBER"/>
    <property type="match status" value="1"/>
</dbReference>
<feature type="chain" id="PRO_5045206676" evidence="1">
    <location>
        <begin position="21"/>
        <end position="497"/>
    </location>
</feature>
<dbReference type="Pfam" id="PF04389">
    <property type="entry name" value="Peptidase_M28"/>
    <property type="match status" value="1"/>
</dbReference>
<evidence type="ECO:0000256" key="1">
    <source>
        <dbReference type="SAM" id="SignalP"/>
    </source>
</evidence>
<evidence type="ECO:0000259" key="2">
    <source>
        <dbReference type="Pfam" id="PF04389"/>
    </source>
</evidence>
<dbReference type="Proteomes" id="UP000698028">
    <property type="component" value="Unassembled WGS sequence"/>
</dbReference>
<organism evidence="3 4">
    <name type="scientific">Sphingomicrobium clamense</name>
    <dbReference type="NCBI Taxonomy" id="2851013"/>
    <lineage>
        <taxon>Bacteria</taxon>
        <taxon>Pseudomonadati</taxon>
        <taxon>Pseudomonadota</taxon>
        <taxon>Alphaproteobacteria</taxon>
        <taxon>Sphingomonadales</taxon>
        <taxon>Sphingomonadaceae</taxon>
        <taxon>Sphingomicrobium</taxon>
    </lineage>
</organism>
<reference evidence="3 4" key="1">
    <citation type="submission" date="2021-07" db="EMBL/GenBank/DDBJ databases">
        <title>The draft genome sequence of Sphingomicrobium sp. B8.</title>
        <authorList>
            <person name="Mu L."/>
        </authorList>
    </citation>
    <scope>NUCLEOTIDE SEQUENCE [LARGE SCALE GENOMIC DNA]</scope>
    <source>
        <strain evidence="3 4">B8</strain>
    </source>
</reference>
<gene>
    <name evidence="3" type="ORF">KTQ36_06655</name>
</gene>
<protein>
    <submittedName>
        <fullName evidence="3">M28 family peptidase</fullName>
    </submittedName>
</protein>
<feature type="signal peptide" evidence="1">
    <location>
        <begin position="1"/>
        <end position="20"/>
    </location>
</feature>
<dbReference type="PANTHER" id="PTHR12147:SF26">
    <property type="entry name" value="PEPTIDASE M28 DOMAIN-CONTAINING PROTEIN"/>
    <property type="match status" value="1"/>
</dbReference>
<dbReference type="InterPro" id="IPR045175">
    <property type="entry name" value="M28_fam"/>
</dbReference>
<dbReference type="EMBL" id="JAHVAH010000001">
    <property type="protein sequence ID" value="MBW0144975.1"/>
    <property type="molecule type" value="Genomic_DNA"/>
</dbReference>
<comment type="caution">
    <text evidence="3">The sequence shown here is derived from an EMBL/GenBank/DDBJ whole genome shotgun (WGS) entry which is preliminary data.</text>
</comment>
<dbReference type="RefSeq" id="WP_218632919.1">
    <property type="nucleotide sequence ID" value="NZ_JAHVAH010000001.1"/>
</dbReference>
<name>A0ABS6V5Y5_9SPHN</name>
<sequence length="497" mass="51267">MTKFAALLAASAVIAVPAWADPVEEAEIREVLEVLASDEFEGREPGTEGGRKTLHYLATQWAEAGLVGGARDGGWYEPVILVSSKPTVSPVAARDGDKPVELAGRSALIVGGSEPTALSDVPIVYGGYGVTPEGAPLPDIAGKLVPMLAGPAPFEGISPANNNPLGRAMGLLGAGANAVLAILPSGMPFDGIVAQMSGGQPRLEGTSGGGGGMPDGAVIGVANDAFVDAIAQHAGSDGAQWAEAAATEDFSAVDTGLVTDIEAAASAPSRSVYFNVVGKLPGTDPSLGAIAVGGHWDGYGICRPEGAEDRICNGAVDNASGLAAMTAFADDLVEDGPYLRDILVVGFTMEEKGLWGARGMAANPPQDIDLLFNIDTIATTDNTDRVAVIGRGVFAMDEEVLAAVEPHGYTLNDTQKYSNRQDGHAFVQAGIPAYVVSVNWGDMENFDRYVDEGPYHQPGDDMSEVRLGATVADANLNLALLQHFADKAALPEGKSEE</sequence>
<keyword evidence="4" id="KW-1185">Reference proteome</keyword>
<feature type="domain" description="Peptidase M28" evidence="2">
    <location>
        <begin position="275"/>
        <end position="472"/>
    </location>
</feature>